<reference evidence="3" key="1">
    <citation type="submission" date="2016-10" db="EMBL/GenBank/DDBJ databases">
        <authorList>
            <person name="Varghese N."/>
            <person name="Submissions S."/>
        </authorList>
    </citation>
    <scope>NUCLEOTIDE SEQUENCE [LARGE SCALE GENOMIC DNA]</scope>
    <source>
        <strain evidence="3">IMMIB L-1606</strain>
    </source>
</reference>
<dbReference type="InterPro" id="IPR029063">
    <property type="entry name" value="SAM-dependent_MTases_sf"/>
</dbReference>
<evidence type="ECO:0000313" key="2">
    <source>
        <dbReference type="EMBL" id="SDS74069.1"/>
    </source>
</evidence>
<dbReference type="Proteomes" id="UP000198751">
    <property type="component" value="Chromosome I"/>
</dbReference>
<dbReference type="OrthoDB" id="9800643at2"/>
<dbReference type="GO" id="GO:0032259">
    <property type="term" value="P:methylation"/>
    <property type="evidence" value="ECO:0007669"/>
    <property type="project" value="UniProtKB-KW"/>
</dbReference>
<protein>
    <submittedName>
        <fullName evidence="2">Release factor glutamine methyltransferase</fullName>
    </submittedName>
</protein>
<dbReference type="InterPro" id="IPR050320">
    <property type="entry name" value="N5-glutamine_MTase"/>
</dbReference>
<gene>
    <name evidence="2" type="ORF">SAMN04489743_0741</name>
</gene>
<dbReference type="RefSeq" id="WP_091717672.1">
    <property type="nucleotide sequence ID" value="NZ_LT629779.1"/>
</dbReference>
<dbReference type="SUPFAM" id="SSF53335">
    <property type="entry name" value="S-adenosyl-L-methionine-dependent methyltransferases"/>
    <property type="match status" value="1"/>
</dbReference>
<name>A0A1H1UQE8_9MICC</name>
<sequence>MRVVEVADALRAAGCVFAEEEAQLLLEQAASPAELADCVRRRVAGVPLEYILGWAEFDGHRMAVRPGVFVPRRRTELLVRLAAELISAEDGMSRGAVSGASPSGSATAVQGPRGNAFFDGVVVDLCCGSGAVVAALARRFPRAELHAADIDPVAVECARSNLEAMGGQVHIGDLFDALPHRLRGRVDILAVNAPYVPTDAIKTMPPEARVHEPLISLDGGPDGLDFHRRVAAGAKDWLAPHGCVLIETSGQQADGTAALVAATGLSVTTVHSEELDGTVVVGSVHK</sequence>
<dbReference type="GO" id="GO:0008168">
    <property type="term" value="F:methyltransferase activity"/>
    <property type="evidence" value="ECO:0007669"/>
    <property type="project" value="UniProtKB-KW"/>
</dbReference>
<dbReference type="PANTHER" id="PTHR18895">
    <property type="entry name" value="HEMK METHYLTRANSFERASE"/>
    <property type="match status" value="1"/>
</dbReference>
<dbReference type="InterPro" id="IPR007848">
    <property type="entry name" value="Small_mtfrase_dom"/>
</dbReference>
<keyword evidence="2" id="KW-0489">Methyltransferase</keyword>
<evidence type="ECO:0000313" key="3">
    <source>
        <dbReference type="Proteomes" id="UP000198751"/>
    </source>
</evidence>
<dbReference type="Gene3D" id="3.40.50.150">
    <property type="entry name" value="Vaccinia Virus protein VP39"/>
    <property type="match status" value="1"/>
</dbReference>
<dbReference type="AlphaFoldDB" id="A0A1H1UQE8"/>
<dbReference type="PANTHER" id="PTHR18895:SF74">
    <property type="entry name" value="MTRF1L RELEASE FACTOR GLUTAMINE METHYLTRANSFERASE"/>
    <property type="match status" value="1"/>
</dbReference>
<evidence type="ECO:0000259" key="1">
    <source>
        <dbReference type="Pfam" id="PF05175"/>
    </source>
</evidence>
<keyword evidence="2" id="KW-0808">Transferase</keyword>
<keyword evidence="3" id="KW-1185">Reference proteome</keyword>
<dbReference type="Pfam" id="PF05175">
    <property type="entry name" value="MTS"/>
    <property type="match status" value="1"/>
</dbReference>
<proteinExistence type="predicted"/>
<dbReference type="CDD" id="cd02440">
    <property type="entry name" value="AdoMet_MTases"/>
    <property type="match status" value="1"/>
</dbReference>
<accession>A0A1H1UQE8</accession>
<feature type="domain" description="Methyltransferase small" evidence="1">
    <location>
        <begin position="118"/>
        <end position="197"/>
    </location>
</feature>
<dbReference type="EMBL" id="LT629779">
    <property type="protein sequence ID" value="SDS74069.1"/>
    <property type="molecule type" value="Genomic_DNA"/>
</dbReference>
<organism evidence="2 3">
    <name type="scientific">Pseudarthrobacter equi</name>
    <dbReference type="NCBI Taxonomy" id="728066"/>
    <lineage>
        <taxon>Bacteria</taxon>
        <taxon>Bacillati</taxon>
        <taxon>Actinomycetota</taxon>
        <taxon>Actinomycetes</taxon>
        <taxon>Micrococcales</taxon>
        <taxon>Micrococcaceae</taxon>
        <taxon>Pseudarthrobacter</taxon>
    </lineage>
</organism>